<name>A0A5C6RTN2_9FLAO</name>
<feature type="signal peptide" evidence="1">
    <location>
        <begin position="1"/>
        <end position="18"/>
    </location>
</feature>
<keyword evidence="2" id="KW-0121">Carboxypeptidase</keyword>
<keyword evidence="3" id="KW-1185">Reference proteome</keyword>
<dbReference type="RefSeq" id="WP_147100272.1">
    <property type="nucleotide sequence ID" value="NZ_VOOS01000003.1"/>
</dbReference>
<feature type="chain" id="PRO_5023130031" evidence="1">
    <location>
        <begin position="19"/>
        <end position="213"/>
    </location>
</feature>
<dbReference type="EMBL" id="VOOS01000003">
    <property type="protein sequence ID" value="TXB65334.1"/>
    <property type="molecule type" value="Genomic_DNA"/>
</dbReference>
<accession>A0A5C6RTN2</accession>
<sequence length="213" mass="24336">MKIFFTTLIILSSLFINAQSDNDIINFNGVIIDGDSITSLPYTHVIVKSTRTGTVADYYGFFSILAHKGDTILFSRIGYISDQYIIPDTLVGQNYSAIHLMYKETFALEEVKIYPWPSFEEFKESFTTFSQNEHLKSMHANLDKATLTELSGDIAIEGSTIFKREENFRHTMIYGTSGYPAYGIFNPFAWHKFVKDWKSGALKNKKSNNYLPK</sequence>
<organism evidence="2 3">
    <name type="scientific">Vicingus serpentipes</name>
    <dbReference type="NCBI Taxonomy" id="1926625"/>
    <lineage>
        <taxon>Bacteria</taxon>
        <taxon>Pseudomonadati</taxon>
        <taxon>Bacteroidota</taxon>
        <taxon>Flavobacteriia</taxon>
        <taxon>Flavobacteriales</taxon>
        <taxon>Vicingaceae</taxon>
        <taxon>Vicingus</taxon>
    </lineage>
</organism>
<keyword evidence="2" id="KW-0378">Hydrolase</keyword>
<dbReference type="SUPFAM" id="SSF49464">
    <property type="entry name" value="Carboxypeptidase regulatory domain-like"/>
    <property type="match status" value="1"/>
</dbReference>
<evidence type="ECO:0000256" key="1">
    <source>
        <dbReference type="SAM" id="SignalP"/>
    </source>
</evidence>
<reference evidence="2 3" key="1">
    <citation type="submission" date="2019-08" db="EMBL/GenBank/DDBJ databases">
        <title>Genome of Vicingus serpentipes NCIMB 15042.</title>
        <authorList>
            <person name="Bowman J.P."/>
        </authorList>
    </citation>
    <scope>NUCLEOTIDE SEQUENCE [LARGE SCALE GENOMIC DNA]</scope>
    <source>
        <strain evidence="2 3">NCIMB 15042</strain>
    </source>
</reference>
<dbReference type="GO" id="GO:0004180">
    <property type="term" value="F:carboxypeptidase activity"/>
    <property type="evidence" value="ECO:0007669"/>
    <property type="project" value="UniProtKB-KW"/>
</dbReference>
<proteinExistence type="predicted"/>
<gene>
    <name evidence="2" type="ORF">FRY74_07890</name>
</gene>
<keyword evidence="1" id="KW-0732">Signal</keyword>
<dbReference type="OrthoDB" id="1427655at2"/>
<evidence type="ECO:0000313" key="3">
    <source>
        <dbReference type="Proteomes" id="UP000321721"/>
    </source>
</evidence>
<protein>
    <submittedName>
        <fullName evidence="2">Carboxypeptidase-like regulatory domain-containing protein</fullName>
    </submittedName>
</protein>
<dbReference type="Proteomes" id="UP000321721">
    <property type="component" value="Unassembled WGS sequence"/>
</dbReference>
<comment type="caution">
    <text evidence="2">The sequence shown here is derived from an EMBL/GenBank/DDBJ whole genome shotgun (WGS) entry which is preliminary data.</text>
</comment>
<keyword evidence="2" id="KW-0645">Protease</keyword>
<dbReference type="InterPro" id="IPR008969">
    <property type="entry name" value="CarboxyPept-like_regulatory"/>
</dbReference>
<dbReference type="Pfam" id="PF13715">
    <property type="entry name" value="CarbopepD_reg_2"/>
    <property type="match status" value="1"/>
</dbReference>
<dbReference type="AlphaFoldDB" id="A0A5C6RTN2"/>
<evidence type="ECO:0000313" key="2">
    <source>
        <dbReference type="EMBL" id="TXB65334.1"/>
    </source>
</evidence>